<reference evidence="1" key="1">
    <citation type="submission" date="2022-07" db="EMBL/GenBank/DDBJ databases">
        <title>Phylogenomic reconstructions and comparative analyses of Kickxellomycotina fungi.</title>
        <authorList>
            <person name="Reynolds N.K."/>
            <person name="Stajich J.E."/>
            <person name="Barry K."/>
            <person name="Grigoriev I.V."/>
            <person name="Crous P."/>
            <person name="Smith M.E."/>
        </authorList>
    </citation>
    <scope>NUCLEOTIDE SEQUENCE</scope>
    <source>
        <strain evidence="1">CBS 190363</strain>
    </source>
</reference>
<gene>
    <name evidence="1" type="ORF">IWW38_003360</name>
</gene>
<sequence length="424" mass="46477">MGHLLYALGQVNERTIKRFERDAEKIGKGSFAFAWVLDETDEERSRGVTMDTATSAFTTPNRKFTLLDTPGHRDFVPNMISGASRADVAILVVDASTGGFESGFDGNGQTREHAILIRSLGVRQLVVAVNKLDVVEWSEARYREITGRLLDFLTGCGYVKEDVRFAPVSGLKGINLARRITADNTPELAAWYRDASDLDKAGPCLVDLIDIFTMPERPVSKPFRLAVTDYFKGGTFSSANSVSVTGRISQGNVQLGEHVAMVPGGERGVVKAIDVDFESQEWAVAGDSVVLLIQGLDIQHVSVGSVVCTPDRPIQCTTRFEAQLVVFDPPVPITNGFPALLHIQSLNVPAVVHRIIETFDQRSGEILKRRPRHIRKGATARVEIVTETPVCLELFKDSKELGRVMLRKNGETIAAGIVTALFSR</sequence>
<comment type="caution">
    <text evidence="1">The sequence shown here is derived from an EMBL/GenBank/DDBJ whole genome shotgun (WGS) entry which is preliminary data.</text>
</comment>
<proteinExistence type="predicted"/>
<organism evidence="1 2">
    <name type="scientific">Coemansia aciculifera</name>
    <dbReference type="NCBI Taxonomy" id="417176"/>
    <lineage>
        <taxon>Eukaryota</taxon>
        <taxon>Fungi</taxon>
        <taxon>Fungi incertae sedis</taxon>
        <taxon>Zoopagomycota</taxon>
        <taxon>Kickxellomycotina</taxon>
        <taxon>Kickxellomycetes</taxon>
        <taxon>Kickxellales</taxon>
        <taxon>Kickxellaceae</taxon>
        <taxon>Coemansia</taxon>
    </lineage>
</organism>
<dbReference type="EMBL" id="JANBVB010000820">
    <property type="protein sequence ID" value="KAJ2892063.1"/>
    <property type="molecule type" value="Genomic_DNA"/>
</dbReference>
<dbReference type="Proteomes" id="UP001139981">
    <property type="component" value="Unassembled WGS sequence"/>
</dbReference>
<protein>
    <submittedName>
        <fullName evidence="1">Uncharacterized protein</fullName>
    </submittedName>
</protein>
<evidence type="ECO:0000313" key="2">
    <source>
        <dbReference type="Proteomes" id="UP001139981"/>
    </source>
</evidence>
<accession>A0ACC1M102</accession>
<name>A0ACC1M102_9FUNG</name>
<evidence type="ECO:0000313" key="1">
    <source>
        <dbReference type="EMBL" id="KAJ2892063.1"/>
    </source>
</evidence>
<keyword evidence="2" id="KW-1185">Reference proteome</keyword>